<evidence type="ECO:0000313" key="1">
    <source>
        <dbReference type="EMBL" id="KAG9225191.1"/>
    </source>
</evidence>
<keyword evidence="2" id="KW-1185">Reference proteome</keyword>
<comment type="caution">
    <text evidence="1">The sequence shown here is derived from an EMBL/GenBank/DDBJ whole genome shotgun (WGS) entry which is preliminary data.</text>
</comment>
<gene>
    <name evidence="1" type="ORF">CCMSSC00406_0007022</name>
</gene>
<organism evidence="1 2">
    <name type="scientific">Pleurotus cornucopiae</name>
    <name type="common">Cornucopia mushroom</name>
    <dbReference type="NCBI Taxonomy" id="5321"/>
    <lineage>
        <taxon>Eukaryota</taxon>
        <taxon>Fungi</taxon>
        <taxon>Dikarya</taxon>
        <taxon>Basidiomycota</taxon>
        <taxon>Agaricomycotina</taxon>
        <taxon>Agaricomycetes</taxon>
        <taxon>Agaricomycetidae</taxon>
        <taxon>Agaricales</taxon>
        <taxon>Pleurotineae</taxon>
        <taxon>Pleurotaceae</taxon>
        <taxon>Pleurotus</taxon>
    </lineage>
</organism>
<accession>A0ACB7J513</accession>
<dbReference type="EMBL" id="WQMT02000003">
    <property type="protein sequence ID" value="KAG9225191.1"/>
    <property type="molecule type" value="Genomic_DNA"/>
</dbReference>
<name>A0ACB7J513_PLECO</name>
<reference evidence="1 2" key="1">
    <citation type="journal article" date="2021" name="Appl. Environ. Microbiol.">
        <title>Genetic linkage and physical mapping for an oyster mushroom Pleurotus cornucopiae and QTL analysis for the trait cap color.</title>
        <authorList>
            <person name="Zhang Y."/>
            <person name="Gao W."/>
            <person name="Sonnenberg A."/>
            <person name="Chen Q."/>
            <person name="Zhang J."/>
            <person name="Huang C."/>
        </authorList>
    </citation>
    <scope>NUCLEOTIDE SEQUENCE [LARGE SCALE GENOMIC DNA]</scope>
    <source>
        <strain evidence="1">CCMSSC00406</strain>
    </source>
</reference>
<sequence>MYAVSTLAQFMAAPRKTHLIAAKRVFRYIKGTLTLALTLGGDTLVGYSDADFASHMDRRSISGFCFFIGSGVISWSSKKQPLVTLSSVESEYVALTHAAKELIWLQRLIQELFVKLNLPTILYCDNQGAITISKDSTFHMCMKHIDTRFHFIRQTVNDDQAQIIYCPTDKMIADIFTKSLG</sequence>
<evidence type="ECO:0000313" key="2">
    <source>
        <dbReference type="Proteomes" id="UP000824881"/>
    </source>
</evidence>
<dbReference type="Proteomes" id="UP000824881">
    <property type="component" value="Unassembled WGS sequence"/>
</dbReference>
<proteinExistence type="predicted"/>
<protein>
    <submittedName>
        <fullName evidence="1">Uncharacterized protein</fullName>
    </submittedName>
</protein>